<evidence type="ECO:0000256" key="1">
    <source>
        <dbReference type="SAM" id="MobiDB-lite"/>
    </source>
</evidence>
<evidence type="ECO:0000313" key="3">
    <source>
        <dbReference type="EMBL" id="KZV88246.1"/>
    </source>
</evidence>
<feature type="compositionally biased region" description="Low complexity" evidence="1">
    <location>
        <begin position="197"/>
        <end position="206"/>
    </location>
</feature>
<feature type="compositionally biased region" description="Acidic residues" evidence="1">
    <location>
        <begin position="230"/>
        <end position="239"/>
    </location>
</feature>
<evidence type="ECO:0000313" key="4">
    <source>
        <dbReference type="Proteomes" id="UP000077266"/>
    </source>
</evidence>
<feature type="compositionally biased region" description="Low complexity" evidence="1">
    <location>
        <begin position="347"/>
        <end position="391"/>
    </location>
</feature>
<reference evidence="3 4" key="1">
    <citation type="journal article" date="2016" name="Mol. Biol. Evol.">
        <title>Comparative Genomics of Early-Diverging Mushroom-Forming Fungi Provides Insights into the Origins of Lignocellulose Decay Capabilities.</title>
        <authorList>
            <person name="Nagy L.G."/>
            <person name="Riley R."/>
            <person name="Tritt A."/>
            <person name="Adam C."/>
            <person name="Daum C."/>
            <person name="Floudas D."/>
            <person name="Sun H."/>
            <person name="Yadav J.S."/>
            <person name="Pangilinan J."/>
            <person name="Larsson K.H."/>
            <person name="Matsuura K."/>
            <person name="Barry K."/>
            <person name="Labutti K."/>
            <person name="Kuo R."/>
            <person name="Ohm R.A."/>
            <person name="Bhattacharya S.S."/>
            <person name="Shirouzu T."/>
            <person name="Yoshinaga Y."/>
            <person name="Martin F.M."/>
            <person name="Grigoriev I.V."/>
            <person name="Hibbett D.S."/>
        </authorList>
    </citation>
    <scope>NUCLEOTIDE SEQUENCE [LARGE SCALE GENOMIC DNA]</scope>
    <source>
        <strain evidence="3 4">HHB12029</strain>
    </source>
</reference>
<feature type="compositionally biased region" description="Low complexity" evidence="1">
    <location>
        <begin position="329"/>
        <end position="338"/>
    </location>
</feature>
<accession>A0A165F2N4</accession>
<keyword evidence="2" id="KW-0732">Signal</keyword>
<feature type="compositionally biased region" description="Polar residues" evidence="1">
    <location>
        <begin position="290"/>
        <end position="309"/>
    </location>
</feature>
<dbReference type="Proteomes" id="UP000077266">
    <property type="component" value="Unassembled WGS sequence"/>
</dbReference>
<dbReference type="InParanoid" id="A0A165F2N4"/>
<name>A0A165F2N4_EXIGL</name>
<feature type="chain" id="PRO_5007857571" evidence="2">
    <location>
        <begin position="24"/>
        <end position="413"/>
    </location>
</feature>
<sequence length="413" mass="42903">MFSLNLLQFVKVALLLATGYLSGQALFRNPDPPAPFTGFNNADLDTLVGQPVDVILNAVLGPGHNALTGPPPRRNAPLRRTDSTVDVCEDGGNGQWYSIVHDRMQPYPFYRTSREMRQSRRRQAREAQARAASAAAYAANPPVAAGPLYAGVYTPPIGHDIIANAPPGTYPPPVIPHFPVASTSAAPVASTSSVPAAPLATPAPTTGHALASPSSLEAQPPSSKRKRQEEDEQDVEDEAEAHLSEKAKGKRRRIETDSGAGSATQEEVAGAASTSVLPVAGPSRAEGSHEQTAQPSSSGTTGRAKSPLTTAAAGPSDMIVDNDEPPPSGSSSSSTAAPAKRRRTTRKATTAQTTSTSTGPTRTLRSSTRNAPYTTSSAAAAAASGSAPSPRRSTRSRKGKGKATDDNMDVDES</sequence>
<dbReference type="EMBL" id="KV426104">
    <property type="protein sequence ID" value="KZV88246.1"/>
    <property type="molecule type" value="Genomic_DNA"/>
</dbReference>
<feature type="region of interest" description="Disordered" evidence="1">
    <location>
        <begin position="197"/>
        <end position="413"/>
    </location>
</feature>
<organism evidence="3 4">
    <name type="scientific">Exidia glandulosa HHB12029</name>
    <dbReference type="NCBI Taxonomy" id="1314781"/>
    <lineage>
        <taxon>Eukaryota</taxon>
        <taxon>Fungi</taxon>
        <taxon>Dikarya</taxon>
        <taxon>Basidiomycota</taxon>
        <taxon>Agaricomycotina</taxon>
        <taxon>Agaricomycetes</taxon>
        <taxon>Auriculariales</taxon>
        <taxon>Exidiaceae</taxon>
        <taxon>Exidia</taxon>
    </lineage>
</organism>
<feature type="compositionally biased region" description="Polar residues" evidence="1">
    <location>
        <begin position="212"/>
        <end position="222"/>
    </location>
</feature>
<proteinExistence type="predicted"/>
<dbReference type="AlphaFoldDB" id="A0A165F2N4"/>
<evidence type="ECO:0000256" key="2">
    <source>
        <dbReference type="SAM" id="SignalP"/>
    </source>
</evidence>
<feature type="compositionally biased region" description="Basic residues" evidence="1">
    <location>
        <begin position="392"/>
        <end position="401"/>
    </location>
</feature>
<keyword evidence="4" id="KW-1185">Reference proteome</keyword>
<protein>
    <submittedName>
        <fullName evidence="3">Uncharacterized protein</fullName>
    </submittedName>
</protein>
<gene>
    <name evidence="3" type="ORF">EXIGLDRAFT_772870</name>
</gene>
<feature type="signal peptide" evidence="2">
    <location>
        <begin position="1"/>
        <end position="23"/>
    </location>
</feature>